<dbReference type="GO" id="GO:0120147">
    <property type="term" value="F:formylglycine-generating oxidase activity"/>
    <property type="evidence" value="ECO:0007669"/>
    <property type="project" value="TreeGrafter"/>
</dbReference>
<dbReference type="RefSeq" id="WP_162662395.1">
    <property type="nucleotide sequence ID" value="NZ_CP048020.1"/>
</dbReference>
<dbReference type="InterPro" id="IPR016187">
    <property type="entry name" value="CTDL_fold"/>
</dbReference>
<feature type="chain" id="PRO_5026823436" evidence="2">
    <location>
        <begin position="33"/>
        <end position="329"/>
    </location>
</feature>
<evidence type="ECO:0000313" key="5">
    <source>
        <dbReference type="Proteomes" id="UP000464374"/>
    </source>
</evidence>
<keyword evidence="2" id="KW-0732">Signal</keyword>
<dbReference type="InterPro" id="IPR042095">
    <property type="entry name" value="SUMF_sf"/>
</dbReference>
<dbReference type="AlphaFoldDB" id="A0A6P1XY98"/>
<feature type="signal peptide" evidence="2">
    <location>
        <begin position="1"/>
        <end position="32"/>
    </location>
</feature>
<dbReference type="InterPro" id="IPR005532">
    <property type="entry name" value="SUMF_dom"/>
</dbReference>
<dbReference type="InterPro" id="IPR051043">
    <property type="entry name" value="Sulfatase_Mod_Factor_Kinase"/>
</dbReference>
<name>A0A6P1XY98_9SPIR</name>
<dbReference type="Pfam" id="PF03781">
    <property type="entry name" value="FGE-sulfatase"/>
    <property type="match status" value="1"/>
</dbReference>
<evidence type="ECO:0000256" key="1">
    <source>
        <dbReference type="SAM" id="MobiDB-lite"/>
    </source>
</evidence>
<protein>
    <submittedName>
        <fullName evidence="4">Formylglycine-generating enzyme family protein</fullName>
    </submittedName>
</protein>
<proteinExistence type="predicted"/>
<evidence type="ECO:0000259" key="3">
    <source>
        <dbReference type="Pfam" id="PF03781"/>
    </source>
</evidence>
<feature type="region of interest" description="Disordered" evidence="1">
    <location>
        <begin position="277"/>
        <end position="296"/>
    </location>
</feature>
<dbReference type="Gene3D" id="3.90.1580.10">
    <property type="entry name" value="paralog of FGE (formylglycine-generating enzyme)"/>
    <property type="match status" value="1"/>
</dbReference>
<dbReference type="SUPFAM" id="SSF56436">
    <property type="entry name" value="C-type lectin-like"/>
    <property type="match status" value="1"/>
</dbReference>
<dbReference type="EMBL" id="CP048020">
    <property type="protein sequence ID" value="QHX42478.1"/>
    <property type="molecule type" value="Genomic_DNA"/>
</dbReference>
<evidence type="ECO:0000313" key="4">
    <source>
        <dbReference type="EMBL" id="QHX42478.1"/>
    </source>
</evidence>
<reference evidence="4 5" key="1">
    <citation type="submission" date="2020-01" db="EMBL/GenBank/DDBJ databases">
        <title>Complete genome sequence of a human oral phylogroup 1 Treponema sp. strain ATCC 700766, originally isolated from periodontitis dental plaque.</title>
        <authorList>
            <person name="Chan Y."/>
            <person name="Huo Y.-B."/>
            <person name="Yu X.-L."/>
            <person name="Zeng H."/>
            <person name="Leung W.-K."/>
            <person name="Watt R.M."/>
        </authorList>
    </citation>
    <scope>NUCLEOTIDE SEQUENCE [LARGE SCALE GENOMIC DNA]</scope>
    <source>
        <strain evidence="4 5">OMZ 804</strain>
    </source>
</reference>
<dbReference type="PROSITE" id="PS51257">
    <property type="entry name" value="PROKAR_LIPOPROTEIN"/>
    <property type="match status" value="1"/>
</dbReference>
<dbReference type="KEGG" id="trz:GWP43_02340"/>
<feature type="domain" description="Sulfatase-modifying factor enzyme-like" evidence="3">
    <location>
        <begin position="81"/>
        <end position="326"/>
    </location>
</feature>
<sequence>MNTKKEKSGKLLGLAAAVLLTAVLVFTGCPNAAGGNSGGSITPPASAGSYNAATGKGVVGGVEFTMKGIAAVTNGNLGHIDESDNGVHTVSLTAYRIGETEVTQELWQAVMSNNPSYYDGTSGKEPVSGETQEKRPVESVDWYECIAFCNELTKKVAGLGESECLYYSDAGYTNVYTKEDAGAKKEVYLYTDMNKKGFRLPTEAEWEWAAMGGKDYKWSGTNVESELKDYAWYRANSNNQTHEVRKQTANGYGLYDMSGNVWEWCWDWYSNTTPAGGHDPTGPAAPGADRVDRGGSWDGYAGDAARAYRGISNPGSRRSIRGLRLVSRP</sequence>
<dbReference type="PANTHER" id="PTHR23150:SF19">
    <property type="entry name" value="FORMYLGLYCINE-GENERATING ENZYME"/>
    <property type="match status" value="1"/>
</dbReference>
<evidence type="ECO:0000256" key="2">
    <source>
        <dbReference type="SAM" id="SignalP"/>
    </source>
</evidence>
<dbReference type="PANTHER" id="PTHR23150">
    <property type="entry name" value="SULFATASE MODIFYING FACTOR 1, 2"/>
    <property type="match status" value="1"/>
</dbReference>
<gene>
    <name evidence="4" type="ORF">GWP43_02340</name>
</gene>
<accession>A0A6P1XY98</accession>
<dbReference type="Proteomes" id="UP000464374">
    <property type="component" value="Chromosome"/>
</dbReference>
<organism evidence="4 5">
    <name type="scientific">Treponema vincentii</name>
    <dbReference type="NCBI Taxonomy" id="69710"/>
    <lineage>
        <taxon>Bacteria</taxon>
        <taxon>Pseudomonadati</taxon>
        <taxon>Spirochaetota</taxon>
        <taxon>Spirochaetia</taxon>
        <taxon>Spirochaetales</taxon>
        <taxon>Treponemataceae</taxon>
        <taxon>Treponema</taxon>
    </lineage>
</organism>